<feature type="transmembrane region" description="Helical" evidence="9">
    <location>
        <begin position="149"/>
        <end position="169"/>
    </location>
</feature>
<dbReference type="InterPro" id="IPR020846">
    <property type="entry name" value="MFS_dom"/>
</dbReference>
<feature type="transmembrane region" description="Helical" evidence="9">
    <location>
        <begin position="355"/>
        <end position="379"/>
    </location>
</feature>
<name>A0A9N8WNI6_9GLOM</name>
<evidence type="ECO:0000256" key="7">
    <source>
        <dbReference type="RuleBase" id="RU003346"/>
    </source>
</evidence>
<dbReference type="Gene3D" id="1.20.1250.20">
    <property type="entry name" value="MFS general substrate transporter like domains"/>
    <property type="match status" value="2"/>
</dbReference>
<dbReference type="AlphaFoldDB" id="A0A9N8WNI6"/>
<evidence type="ECO:0000256" key="1">
    <source>
        <dbReference type="ARBA" id="ARBA00004141"/>
    </source>
</evidence>
<feature type="transmembrane region" description="Helical" evidence="9">
    <location>
        <begin position="321"/>
        <end position="343"/>
    </location>
</feature>
<dbReference type="PANTHER" id="PTHR48020">
    <property type="entry name" value="PROTON MYO-INOSITOL COTRANSPORTER"/>
    <property type="match status" value="1"/>
</dbReference>
<feature type="transmembrane region" description="Helical" evidence="9">
    <location>
        <begin position="121"/>
        <end position="142"/>
    </location>
</feature>
<dbReference type="InterPro" id="IPR050814">
    <property type="entry name" value="Myo-inositol_Transporter"/>
</dbReference>
<evidence type="ECO:0000256" key="6">
    <source>
        <dbReference type="ARBA" id="ARBA00023136"/>
    </source>
</evidence>
<dbReference type="PROSITE" id="PS00216">
    <property type="entry name" value="SUGAR_TRANSPORT_1"/>
    <property type="match status" value="1"/>
</dbReference>
<evidence type="ECO:0000256" key="3">
    <source>
        <dbReference type="ARBA" id="ARBA00022448"/>
    </source>
</evidence>
<organism evidence="11 12">
    <name type="scientific">Ambispora leptoticha</name>
    <dbReference type="NCBI Taxonomy" id="144679"/>
    <lineage>
        <taxon>Eukaryota</taxon>
        <taxon>Fungi</taxon>
        <taxon>Fungi incertae sedis</taxon>
        <taxon>Mucoromycota</taxon>
        <taxon>Glomeromycotina</taxon>
        <taxon>Glomeromycetes</taxon>
        <taxon>Archaeosporales</taxon>
        <taxon>Ambisporaceae</taxon>
        <taxon>Ambispora</taxon>
    </lineage>
</organism>
<dbReference type="InterPro" id="IPR036259">
    <property type="entry name" value="MFS_trans_sf"/>
</dbReference>
<keyword evidence="5 9" id="KW-1133">Transmembrane helix</keyword>
<evidence type="ECO:0000256" key="5">
    <source>
        <dbReference type="ARBA" id="ARBA00022989"/>
    </source>
</evidence>
<dbReference type="NCBIfam" id="TIGR00879">
    <property type="entry name" value="SP"/>
    <property type="match status" value="1"/>
</dbReference>
<feature type="transmembrane region" description="Helical" evidence="9">
    <location>
        <begin position="388"/>
        <end position="410"/>
    </location>
</feature>
<comment type="subcellular location">
    <subcellularLocation>
        <location evidence="1">Membrane</location>
        <topology evidence="1">Multi-pass membrane protein</topology>
    </subcellularLocation>
</comment>
<dbReference type="PANTHER" id="PTHR48020:SF12">
    <property type="entry name" value="PROTON MYO-INOSITOL COTRANSPORTER"/>
    <property type="match status" value="1"/>
</dbReference>
<dbReference type="PRINTS" id="PR00171">
    <property type="entry name" value="SUGRTRNSPORT"/>
</dbReference>
<evidence type="ECO:0000256" key="9">
    <source>
        <dbReference type="SAM" id="Phobius"/>
    </source>
</evidence>
<comment type="similarity">
    <text evidence="2 7">Belongs to the major facilitator superfamily. Sugar transporter (TC 2.A.1.1) family.</text>
</comment>
<feature type="transmembrane region" description="Helical" evidence="9">
    <location>
        <begin position="469"/>
        <end position="492"/>
    </location>
</feature>
<dbReference type="EMBL" id="CAJVPS010000529">
    <property type="protein sequence ID" value="CAG8492747.1"/>
    <property type="molecule type" value="Genomic_DNA"/>
</dbReference>
<dbReference type="InterPro" id="IPR005829">
    <property type="entry name" value="Sugar_transporter_CS"/>
</dbReference>
<dbReference type="GO" id="GO:0015791">
    <property type="term" value="P:polyol transmembrane transport"/>
    <property type="evidence" value="ECO:0007669"/>
    <property type="project" value="UniProtKB-ARBA"/>
</dbReference>
<accession>A0A9N8WNI6</accession>
<feature type="transmembrane region" description="Helical" evidence="9">
    <location>
        <begin position="237"/>
        <end position="258"/>
    </location>
</feature>
<dbReference type="SUPFAM" id="SSF103473">
    <property type="entry name" value="MFS general substrate transporter"/>
    <property type="match status" value="1"/>
</dbReference>
<dbReference type="PROSITE" id="PS00217">
    <property type="entry name" value="SUGAR_TRANSPORT_2"/>
    <property type="match status" value="1"/>
</dbReference>
<keyword evidence="6 9" id="KW-0472">Membrane</keyword>
<dbReference type="InterPro" id="IPR005828">
    <property type="entry name" value="MFS_sugar_transport-like"/>
</dbReference>
<sequence>MSNISTDSSQVDPGISYRYKRLMNHGDDFIDENDTRVVYPPKKPGSSSADNNTGQEEPDPNQNDTSFLKDVEKNAKVTFFVYFSAIVVAIGGFLFGYDTGVISSAMLLIEQDFSMTAFEKGMLVGATTIGAFFGGLVAGLMSDTIGRRITSIIAAFIFIGGACIMAFAHNYAFLVVGRVVVGLGVGLASMVVPIYISEISPRYFRGQLVTLNVLLITGGQVIAYLIGIAFIETGEGWRWMVGVSAFPAIIQLFGMAFVPESPRYLVRNAKPEQAKNVLRRIYPNAPQTFLDEEIAAIQDTLVEVTTSSYAELFRYPNTRPMIIACGLQAIQQLSGFDTAMYYAGTIMKMAGFTTIKSATIFAVLVALTNFLMTAIALYIIDKVGRRRILLYTMIGMIAGLLILGISFIYITGFVSRQDECIDYGSRCGPCLNDHRCMFKLPEKVCVARPPTHHLATSENYGTCPDEGQFGTYLALMSLATYALGLGHCPWLIQSELFPLNIRGRATGIATATNWICNLVVAVSFLPLTELITTTGTFWVYALIMTLGWIFVFKFVPETAGKSLEEVQTIFE</sequence>
<dbReference type="OrthoDB" id="508119at2759"/>
<feature type="compositionally biased region" description="Polar residues" evidence="8">
    <location>
        <begin position="45"/>
        <end position="66"/>
    </location>
</feature>
<dbReference type="InterPro" id="IPR003663">
    <property type="entry name" value="Sugar/inositol_transpt"/>
</dbReference>
<gene>
    <name evidence="11" type="ORF">ALEPTO_LOCUS3074</name>
</gene>
<reference evidence="11" key="1">
    <citation type="submission" date="2021-06" db="EMBL/GenBank/DDBJ databases">
        <authorList>
            <person name="Kallberg Y."/>
            <person name="Tangrot J."/>
            <person name="Rosling A."/>
        </authorList>
    </citation>
    <scope>NUCLEOTIDE SEQUENCE</scope>
    <source>
        <strain evidence="11">FL130A</strain>
    </source>
</reference>
<evidence type="ECO:0000313" key="12">
    <source>
        <dbReference type="Proteomes" id="UP000789508"/>
    </source>
</evidence>
<dbReference type="GO" id="GO:0022857">
    <property type="term" value="F:transmembrane transporter activity"/>
    <property type="evidence" value="ECO:0007669"/>
    <property type="project" value="InterPro"/>
</dbReference>
<feature type="transmembrane region" description="Helical" evidence="9">
    <location>
        <begin position="175"/>
        <end position="196"/>
    </location>
</feature>
<keyword evidence="4 9" id="KW-0812">Transmembrane</keyword>
<keyword evidence="12" id="KW-1185">Reference proteome</keyword>
<evidence type="ECO:0000256" key="8">
    <source>
        <dbReference type="SAM" id="MobiDB-lite"/>
    </source>
</evidence>
<dbReference type="Pfam" id="PF00083">
    <property type="entry name" value="Sugar_tr"/>
    <property type="match status" value="2"/>
</dbReference>
<dbReference type="PROSITE" id="PS50850">
    <property type="entry name" value="MFS"/>
    <property type="match status" value="1"/>
</dbReference>
<dbReference type="GO" id="GO:0015798">
    <property type="term" value="P:myo-inositol transport"/>
    <property type="evidence" value="ECO:0007669"/>
    <property type="project" value="UniProtKB-ARBA"/>
</dbReference>
<feature type="region of interest" description="Disordered" evidence="8">
    <location>
        <begin position="31"/>
        <end position="66"/>
    </location>
</feature>
<proteinExistence type="inferred from homology"/>
<evidence type="ECO:0000259" key="10">
    <source>
        <dbReference type="PROSITE" id="PS50850"/>
    </source>
</evidence>
<dbReference type="GO" id="GO:0016020">
    <property type="term" value="C:membrane"/>
    <property type="evidence" value="ECO:0007669"/>
    <property type="project" value="UniProtKB-SubCell"/>
</dbReference>
<evidence type="ECO:0000313" key="11">
    <source>
        <dbReference type="EMBL" id="CAG8492747.1"/>
    </source>
</evidence>
<evidence type="ECO:0000256" key="4">
    <source>
        <dbReference type="ARBA" id="ARBA00022692"/>
    </source>
</evidence>
<feature type="transmembrane region" description="Helical" evidence="9">
    <location>
        <begin position="504"/>
        <end position="525"/>
    </location>
</feature>
<feature type="transmembrane region" description="Helical" evidence="9">
    <location>
        <begin position="208"/>
        <end position="231"/>
    </location>
</feature>
<feature type="transmembrane region" description="Helical" evidence="9">
    <location>
        <begin position="537"/>
        <end position="555"/>
    </location>
</feature>
<feature type="transmembrane region" description="Helical" evidence="9">
    <location>
        <begin position="79"/>
        <end position="109"/>
    </location>
</feature>
<feature type="domain" description="Major facilitator superfamily (MFS) profile" evidence="10">
    <location>
        <begin position="84"/>
        <end position="559"/>
    </location>
</feature>
<keyword evidence="3 7" id="KW-0813">Transport</keyword>
<protein>
    <submittedName>
        <fullName evidence="11">3671_t:CDS:1</fullName>
    </submittedName>
</protein>
<dbReference type="Proteomes" id="UP000789508">
    <property type="component" value="Unassembled WGS sequence"/>
</dbReference>
<evidence type="ECO:0000256" key="2">
    <source>
        <dbReference type="ARBA" id="ARBA00010992"/>
    </source>
</evidence>
<comment type="caution">
    <text evidence="11">The sequence shown here is derived from an EMBL/GenBank/DDBJ whole genome shotgun (WGS) entry which is preliminary data.</text>
</comment>